<dbReference type="SUPFAM" id="SSF50998">
    <property type="entry name" value="Quinoprotein alcohol dehydrogenase-like"/>
    <property type="match status" value="1"/>
</dbReference>
<dbReference type="Pfam" id="PF07494">
    <property type="entry name" value="Reg_prop"/>
    <property type="match status" value="1"/>
</dbReference>
<dbReference type="Proteomes" id="UP000288227">
    <property type="component" value="Unassembled WGS sequence"/>
</dbReference>
<dbReference type="GO" id="GO:0016020">
    <property type="term" value="C:membrane"/>
    <property type="evidence" value="ECO:0007669"/>
    <property type="project" value="InterPro"/>
</dbReference>
<name>A0A401UBG4_9BACT</name>
<dbReference type="InterPro" id="IPR015943">
    <property type="entry name" value="WD40/YVTN_repeat-like_dom_sf"/>
</dbReference>
<reference evidence="3 4" key="1">
    <citation type="submission" date="2018-11" db="EMBL/GenBank/DDBJ databases">
        <title>Chryseotalea sanarue gen. nov., sp., nov., a member of the family Cytophagaceae, isolated from a brackish lake in Hamamatsu Japan.</title>
        <authorList>
            <person name="Maejima Y."/>
            <person name="Iino T."/>
            <person name="Muraguchi Y."/>
            <person name="Fukuda K."/>
            <person name="Ohkuma M."/>
            <person name="Moriuchi R."/>
            <person name="Dohra H."/>
            <person name="Kimbara K."/>
            <person name="Shintani M."/>
        </authorList>
    </citation>
    <scope>NUCLEOTIDE SEQUENCE [LARGE SCALE GENOMIC DNA]</scope>
    <source>
        <strain evidence="3 4">Ys</strain>
    </source>
</reference>
<accession>A0A401UBG4</accession>
<dbReference type="AlphaFoldDB" id="A0A401UBG4"/>
<dbReference type="Gene3D" id="2.60.40.10">
    <property type="entry name" value="Immunoglobulins"/>
    <property type="match status" value="1"/>
</dbReference>
<dbReference type="InterPro" id="IPR010559">
    <property type="entry name" value="Sig_transdc_His_kin_internal"/>
</dbReference>
<dbReference type="Pfam" id="PF06580">
    <property type="entry name" value="His_kinase"/>
    <property type="match status" value="1"/>
</dbReference>
<dbReference type="InterPro" id="IPR011110">
    <property type="entry name" value="Reg_prop"/>
</dbReference>
<dbReference type="EMBL" id="BHXQ01000004">
    <property type="protein sequence ID" value="GCC52194.1"/>
    <property type="molecule type" value="Genomic_DNA"/>
</dbReference>
<dbReference type="InterPro" id="IPR036890">
    <property type="entry name" value="HATPase_C_sf"/>
</dbReference>
<dbReference type="Gene3D" id="3.30.565.10">
    <property type="entry name" value="Histidine kinase-like ATPase, C-terminal domain"/>
    <property type="match status" value="1"/>
</dbReference>
<dbReference type="Gene3D" id="2.130.10.10">
    <property type="entry name" value="YVTN repeat-like/Quinoprotein amine dehydrogenase"/>
    <property type="match status" value="2"/>
</dbReference>
<evidence type="ECO:0000313" key="4">
    <source>
        <dbReference type="Proteomes" id="UP000288227"/>
    </source>
</evidence>
<keyword evidence="1" id="KW-1133">Transmembrane helix</keyword>
<dbReference type="InterPro" id="IPR013783">
    <property type="entry name" value="Ig-like_fold"/>
</dbReference>
<evidence type="ECO:0000259" key="2">
    <source>
        <dbReference type="Pfam" id="PF06580"/>
    </source>
</evidence>
<proteinExistence type="predicted"/>
<feature type="domain" description="Signal transduction histidine kinase internal region" evidence="2">
    <location>
        <begin position="746"/>
        <end position="824"/>
    </location>
</feature>
<dbReference type="GO" id="GO:0000155">
    <property type="term" value="F:phosphorelay sensor kinase activity"/>
    <property type="evidence" value="ECO:0007669"/>
    <property type="project" value="InterPro"/>
</dbReference>
<protein>
    <recommendedName>
        <fullName evidence="2">Signal transduction histidine kinase internal region domain-containing protein</fullName>
    </recommendedName>
</protein>
<comment type="caution">
    <text evidence="3">The sequence shown here is derived from an EMBL/GenBank/DDBJ whole genome shotgun (WGS) entry which is preliminary data.</text>
</comment>
<keyword evidence="1" id="KW-0472">Membrane</keyword>
<dbReference type="SUPFAM" id="SSF55874">
    <property type="entry name" value="ATPase domain of HSP90 chaperone/DNA topoisomerase II/histidine kinase"/>
    <property type="match status" value="1"/>
</dbReference>
<dbReference type="PANTHER" id="PTHR34220">
    <property type="entry name" value="SENSOR HISTIDINE KINASE YPDA"/>
    <property type="match status" value="1"/>
</dbReference>
<sequence length="959" mass="109205">MSLGQEVPSFNITEQDGLPSNTIYNLFQDNKGFLWIATENGLARYNGFQFYTYDNSSVRSRAVSGILEDDKQRLWLHNFFGEVLYLENDSLKKLTSWETHYTSGFPTISSYKNDLLITVPSHFYQYSPADQNWEILKVDLSQNTKSVHYNHHIVTSQNEIVVCYTSEETTYVKNLSTQETITIDKKDYVLSINVIRLIEYRNKILLFDYAFGKLFDLKSNKADDISEAYKSLLENTTQVSCINDTLLAFMGNDGIKLTGQHGYQKHLLPGKQVSSAVFDKEGGLWLGTLTEGLFYLSSLSSVIYKKEFYRDFNKLAFDPTTGNIFAGNLNGNITQLNEQGEVIRQQASDNKSTVQSLFVDTLAKRLLVFSDKLYIYQLPTFNLLKTINITATKKILRFNNKYLLATSGGLTSINAETFLPEGYITNLRTSTIAYNKENNTLWIGSQKGISTYDLLTTKENSWIIPETNYSPGASDILLYNESVILGTYNNGVIIIDKSKKYKQISITEGLPSSHVTALDLIGNKLWIGTDNGIALLDLKTYKLLSIDASKGLASKEVYDLVAHKNRLYITHPQGLQILPTDIDLNLQKPFLLVQSVTSDNQNQVKPLKGIILKPGSQQLTFHFDVANNLRSHGATRILYRIKELENDRWNETSLRFPIANYLSLPSGKFTFEAYALNEDDVQSEKSVSIPIEVLSPFWRQMWFIVVSFIILTSIIILFVYLRMRSVNRRNREKLEQQNQAQSLRIAQLTSIRAQMNPHFIFNTMSLIQGKVLNGLKEEANDQIQYFSSLLRKVLDFSGKETILLNDEIEVLQKYLLIEKSRFDGELDYSITINDTAKQEMIRIPSLLTQPFVENALRHGLMHKVGDKVLKIDFSLRDDTLIITIKDNGIGRKASGEFNKARRKEHQSFAVEANQKRIDLLNASRQHHISLEILDHYNEHNIASGTSVIIQVPLDLEVNG</sequence>
<dbReference type="PANTHER" id="PTHR34220:SF7">
    <property type="entry name" value="SENSOR HISTIDINE KINASE YPDA"/>
    <property type="match status" value="1"/>
</dbReference>
<dbReference type="InterPro" id="IPR050640">
    <property type="entry name" value="Bact_2-comp_sensor_kinase"/>
</dbReference>
<gene>
    <name evidence="3" type="ORF">SanaruYs_24300</name>
</gene>
<keyword evidence="1" id="KW-0812">Transmembrane</keyword>
<dbReference type="InterPro" id="IPR011047">
    <property type="entry name" value="Quinoprotein_ADH-like_sf"/>
</dbReference>
<evidence type="ECO:0000313" key="3">
    <source>
        <dbReference type="EMBL" id="GCC52194.1"/>
    </source>
</evidence>
<evidence type="ECO:0000256" key="1">
    <source>
        <dbReference type="SAM" id="Phobius"/>
    </source>
</evidence>
<organism evidence="3 4">
    <name type="scientific">Chryseotalea sanaruensis</name>
    <dbReference type="NCBI Taxonomy" id="2482724"/>
    <lineage>
        <taxon>Bacteria</taxon>
        <taxon>Pseudomonadati</taxon>
        <taxon>Bacteroidota</taxon>
        <taxon>Cytophagia</taxon>
        <taxon>Cytophagales</taxon>
        <taxon>Chryseotaleaceae</taxon>
        <taxon>Chryseotalea</taxon>
    </lineage>
</organism>
<feature type="transmembrane region" description="Helical" evidence="1">
    <location>
        <begin position="701"/>
        <end position="721"/>
    </location>
</feature>
<keyword evidence="4" id="KW-1185">Reference proteome</keyword>